<comment type="subcellular location">
    <subcellularLocation>
        <location evidence="1 12">Cytoplasm</location>
        <location evidence="1 12">Cytoskeleton</location>
        <location evidence="1 12">Cilium basal body</location>
    </subcellularLocation>
    <subcellularLocation>
        <location evidence="3 12">Cytoplasm</location>
        <location evidence="3 12">Cytoskeleton</location>
        <location evidence="3 12">Microtubule organizing center</location>
        <location evidence="3 12">Centrosome</location>
    </subcellularLocation>
    <subcellularLocation>
        <location evidence="12">Cytoplasm</location>
    </subcellularLocation>
    <subcellularLocation>
        <location evidence="2 12">Nucleus</location>
    </subcellularLocation>
    <subcellularLocation>
        <location evidence="12">Mitochondrion intermembrane space</location>
    </subcellularLocation>
</comment>
<keyword evidence="9 12" id="KW-0206">Cytoskeleton</keyword>
<comment type="caution">
    <text evidence="14">The sequence shown here is derived from an EMBL/GenBank/DDBJ whole genome shotgun (WGS) entry which is preliminary data.</text>
</comment>
<gene>
    <name evidence="14" type="primary">Arl2bp</name>
    <name evidence="14" type="ORF">NYCGRA_R05092</name>
</gene>
<dbReference type="Proteomes" id="UP000567826">
    <property type="component" value="Unassembled WGS sequence"/>
</dbReference>
<keyword evidence="8 12" id="KW-0496">Mitochondrion</keyword>
<feature type="non-terminal residue" evidence="14">
    <location>
        <position position="156"/>
    </location>
</feature>
<evidence type="ECO:0000256" key="2">
    <source>
        <dbReference type="ARBA" id="ARBA00004123"/>
    </source>
</evidence>
<feature type="non-terminal residue" evidence="14">
    <location>
        <position position="1"/>
    </location>
</feature>
<evidence type="ECO:0000256" key="9">
    <source>
        <dbReference type="ARBA" id="ARBA00023212"/>
    </source>
</evidence>
<protein>
    <recommendedName>
        <fullName evidence="5 12">ADP-ribosylation factor-like protein 2-binding protein</fullName>
        <shortName evidence="12">ARF-like 2-binding protein</shortName>
    </recommendedName>
</protein>
<comment type="function">
    <text evidence="12">Plays a role as an effector of the ADP-ribosylation factor-like protein 2, ARL2.</text>
</comment>
<accession>A0A7L2G4J6</accession>
<organism evidence="14 15">
    <name type="scientific">Nyctibius grandis</name>
    <name type="common">Great potoo</name>
    <dbReference type="NCBI Taxonomy" id="48427"/>
    <lineage>
        <taxon>Eukaryota</taxon>
        <taxon>Metazoa</taxon>
        <taxon>Chordata</taxon>
        <taxon>Craniata</taxon>
        <taxon>Vertebrata</taxon>
        <taxon>Euteleostomi</taxon>
        <taxon>Archelosauria</taxon>
        <taxon>Archosauria</taxon>
        <taxon>Dinosauria</taxon>
        <taxon>Saurischia</taxon>
        <taxon>Theropoda</taxon>
        <taxon>Coelurosauria</taxon>
        <taxon>Aves</taxon>
        <taxon>Neognathae</taxon>
        <taxon>Neoaves</taxon>
        <taxon>Strisores</taxon>
        <taxon>Caprimulgiformes</taxon>
        <taxon>Nyctibiidae</taxon>
        <taxon>Nyctibius</taxon>
    </lineage>
</organism>
<dbReference type="InterPro" id="IPR042541">
    <property type="entry name" value="BART_sf"/>
</dbReference>
<reference evidence="14 15" key="1">
    <citation type="submission" date="2019-09" db="EMBL/GenBank/DDBJ databases">
        <title>Bird 10,000 Genomes (B10K) Project - Family phase.</title>
        <authorList>
            <person name="Zhang G."/>
        </authorList>
    </citation>
    <scope>NUCLEOTIDE SEQUENCE [LARGE SCALE GENOMIC DNA]</scope>
    <source>
        <strain evidence="14">B10K-DU-001-56</strain>
        <tissue evidence="14">Muscle</tissue>
    </source>
</reference>
<evidence type="ECO:0000313" key="15">
    <source>
        <dbReference type="Proteomes" id="UP000567826"/>
    </source>
</evidence>
<dbReference type="Pfam" id="PF11527">
    <property type="entry name" value="ARL2_Bind_BART"/>
    <property type="match status" value="1"/>
</dbReference>
<dbReference type="GO" id="GO:0005634">
    <property type="term" value="C:nucleus"/>
    <property type="evidence" value="ECO:0007669"/>
    <property type="project" value="UniProtKB-SubCell"/>
</dbReference>
<dbReference type="GO" id="GO:0005929">
    <property type="term" value="C:cilium"/>
    <property type="evidence" value="ECO:0007669"/>
    <property type="project" value="UniProtKB-UniRule"/>
</dbReference>
<keyword evidence="15" id="KW-1185">Reference proteome</keyword>
<dbReference type="PANTHER" id="PTHR15487">
    <property type="entry name" value="ADP-RIBOSYLATION FACTOR-LIKE PROTEIN 2-BINDING PROTEIN"/>
    <property type="match status" value="1"/>
</dbReference>
<evidence type="ECO:0000313" key="14">
    <source>
        <dbReference type="EMBL" id="NXQ80901.1"/>
    </source>
</evidence>
<evidence type="ECO:0000256" key="4">
    <source>
        <dbReference type="ARBA" id="ARBA00009880"/>
    </source>
</evidence>
<dbReference type="InterPro" id="IPR023379">
    <property type="entry name" value="BART_dom"/>
</dbReference>
<evidence type="ECO:0000256" key="6">
    <source>
        <dbReference type="ARBA" id="ARBA00022490"/>
    </source>
</evidence>
<dbReference type="GO" id="GO:0051457">
    <property type="term" value="P:maintenance of protein location in nucleus"/>
    <property type="evidence" value="ECO:0007669"/>
    <property type="project" value="TreeGrafter"/>
</dbReference>
<evidence type="ECO:0000256" key="3">
    <source>
        <dbReference type="ARBA" id="ARBA00004300"/>
    </source>
</evidence>
<keyword evidence="10 12" id="KW-0539">Nucleus</keyword>
<evidence type="ECO:0000256" key="8">
    <source>
        <dbReference type="ARBA" id="ARBA00023128"/>
    </source>
</evidence>
<comment type="similarity">
    <text evidence="4 12">Belongs to the ARL2BP family.</text>
</comment>
<dbReference type="OrthoDB" id="302784at2759"/>
<evidence type="ECO:0000256" key="5">
    <source>
        <dbReference type="ARBA" id="ARBA00014849"/>
    </source>
</evidence>
<feature type="domain" description="BART" evidence="13">
    <location>
        <begin position="20"/>
        <end position="134"/>
    </location>
</feature>
<dbReference type="FunFam" id="1.20.1520.10:FF:000002">
    <property type="entry name" value="ADP-ribosylation factor-like protein 2-binding protein isoform X1"/>
    <property type="match status" value="1"/>
</dbReference>
<dbReference type="PANTHER" id="PTHR15487:SF4">
    <property type="entry name" value="ADP-RIBOSYLATION FACTOR-LIKE PROTEIN 2-BINDING PROTEIN"/>
    <property type="match status" value="1"/>
</dbReference>
<name>A0A7L2G4J6_NYCGR</name>
<dbReference type="GO" id="GO:0005758">
    <property type="term" value="C:mitochondrial intermembrane space"/>
    <property type="evidence" value="ECO:0007669"/>
    <property type="project" value="UniProtKB-SubCell"/>
</dbReference>
<evidence type="ECO:0000256" key="7">
    <source>
        <dbReference type="ARBA" id="ARBA00023069"/>
    </source>
</evidence>
<evidence type="ECO:0000259" key="13">
    <source>
        <dbReference type="Pfam" id="PF11527"/>
    </source>
</evidence>
<keyword evidence="11 12" id="KW-0966">Cell projection</keyword>
<keyword evidence="7 12" id="KW-0969">Cilium</keyword>
<evidence type="ECO:0000256" key="10">
    <source>
        <dbReference type="ARBA" id="ARBA00023242"/>
    </source>
</evidence>
<dbReference type="AlphaFoldDB" id="A0A7L2G4J6"/>
<dbReference type="EMBL" id="VWYG01004369">
    <property type="protein sequence ID" value="NXQ80901.1"/>
    <property type="molecule type" value="Genomic_DNA"/>
</dbReference>
<proteinExistence type="inferred from homology"/>
<sequence length="156" mass="17911">MEPYDEENFGVAISSPSDAEFDAVVGCLEDIIVDDGFQLIQRTFMEKHYQEFDDSEENKLIYTSIFNEYISLIEKYIEEKLLARIPGFDMTAFTMSLQQHKDEMAGDIFDMLLTFTDFLAFKEMFLDYRAEKEGRSLDLSSGLVVTSLNKLSISSS</sequence>
<evidence type="ECO:0000256" key="12">
    <source>
        <dbReference type="RuleBase" id="RU367099"/>
    </source>
</evidence>
<evidence type="ECO:0000256" key="1">
    <source>
        <dbReference type="ARBA" id="ARBA00004120"/>
    </source>
</evidence>
<evidence type="ECO:0000256" key="11">
    <source>
        <dbReference type="ARBA" id="ARBA00023273"/>
    </source>
</evidence>
<dbReference type="Gene3D" id="1.20.1520.10">
    <property type="entry name" value="ADP-ribosylation factor-like 2-binding protein, domain"/>
    <property type="match status" value="1"/>
</dbReference>
<keyword evidence="6 12" id="KW-0963">Cytoplasm</keyword>
<dbReference type="InterPro" id="IPR038849">
    <property type="entry name" value="ARL2BP"/>
</dbReference>
<dbReference type="GO" id="GO:0005813">
    <property type="term" value="C:centrosome"/>
    <property type="evidence" value="ECO:0007669"/>
    <property type="project" value="UniProtKB-SubCell"/>
</dbReference>